<dbReference type="PRINTS" id="PR00747">
    <property type="entry name" value="GLYHDRLASE47"/>
</dbReference>
<evidence type="ECO:0000256" key="3">
    <source>
        <dbReference type="ARBA" id="ARBA00007658"/>
    </source>
</evidence>
<dbReference type="Proteomes" id="UP000193218">
    <property type="component" value="Unassembled WGS sequence"/>
</dbReference>
<gene>
    <name evidence="14" type="ORF">BD324DRAFT_647632</name>
</gene>
<keyword evidence="5 12" id="KW-0378">Hydrolase</keyword>
<proteinExistence type="inferred from homology"/>
<keyword evidence="7" id="KW-0325">Glycoprotein</keyword>
<comment type="cofactor">
    <cofactor evidence="1 11">
        <name>Ca(2+)</name>
        <dbReference type="ChEBI" id="CHEBI:29108"/>
    </cofactor>
</comment>
<evidence type="ECO:0000256" key="6">
    <source>
        <dbReference type="ARBA" id="ARBA00023157"/>
    </source>
</evidence>
<evidence type="ECO:0000256" key="4">
    <source>
        <dbReference type="ARBA" id="ARBA00022729"/>
    </source>
</evidence>
<dbReference type="GO" id="GO:0005975">
    <property type="term" value="P:carbohydrate metabolic process"/>
    <property type="evidence" value="ECO:0007669"/>
    <property type="project" value="InterPro"/>
</dbReference>
<evidence type="ECO:0000256" key="2">
    <source>
        <dbReference type="ARBA" id="ARBA00004922"/>
    </source>
</evidence>
<dbReference type="InterPro" id="IPR036026">
    <property type="entry name" value="Seven-hairpin_glycosidases"/>
</dbReference>
<keyword evidence="11" id="KW-0106">Calcium</keyword>
<dbReference type="AlphaFoldDB" id="A0A1Y1UT56"/>
<protein>
    <recommendedName>
        <fullName evidence="12">alpha-1,2-Mannosidase</fullName>
        <ecNumber evidence="12">3.2.1.-</ecNumber>
    </recommendedName>
</protein>
<evidence type="ECO:0000256" key="1">
    <source>
        <dbReference type="ARBA" id="ARBA00001913"/>
    </source>
</evidence>
<dbReference type="GO" id="GO:0005509">
    <property type="term" value="F:calcium ion binding"/>
    <property type="evidence" value="ECO:0007669"/>
    <property type="project" value="InterPro"/>
</dbReference>
<dbReference type="GO" id="GO:0005783">
    <property type="term" value="C:endoplasmic reticulum"/>
    <property type="evidence" value="ECO:0007669"/>
    <property type="project" value="TreeGrafter"/>
</dbReference>
<dbReference type="InterPro" id="IPR012341">
    <property type="entry name" value="6hp_glycosidase-like_sf"/>
</dbReference>
<dbReference type="GO" id="GO:0036503">
    <property type="term" value="P:ERAD pathway"/>
    <property type="evidence" value="ECO:0007669"/>
    <property type="project" value="UniProtKB-ARBA"/>
</dbReference>
<evidence type="ECO:0000256" key="8">
    <source>
        <dbReference type="ARBA" id="ARBA00023295"/>
    </source>
</evidence>
<dbReference type="GeneID" id="33559499"/>
<feature type="signal peptide" evidence="13">
    <location>
        <begin position="1"/>
        <end position="15"/>
    </location>
</feature>
<dbReference type="PANTHER" id="PTHR11742">
    <property type="entry name" value="MANNOSYL-OLIGOSACCHARIDE ALPHA-1,2-MANNOSIDASE-RELATED"/>
    <property type="match status" value="1"/>
</dbReference>
<dbReference type="EMBL" id="NBSH01000001">
    <property type="protein sequence ID" value="ORX40714.1"/>
    <property type="molecule type" value="Genomic_DNA"/>
</dbReference>
<accession>A0A1Y1UT56</accession>
<evidence type="ECO:0000256" key="13">
    <source>
        <dbReference type="SAM" id="SignalP"/>
    </source>
</evidence>
<keyword evidence="6" id="KW-1015">Disulfide bond</keyword>
<comment type="catalytic activity">
    <reaction evidence="9">
        <text>N(4)-(alpha-D-Man-(1-&gt;2)-alpha-D-Man-(1-&gt;2)-alpha-D-Man-(1-&gt;3)-[alpha-D-Man-(1-&gt;3)-[alpha-D-Man-(1-&gt;2)-alpha-D-Man-(1-&gt;6)]-alpha-D-Man-(1-&gt;6)]-beta-D-Man-(1-&gt;4)-beta-D-GlcNAc-(1-&gt;4)-beta-D-GlcNAc)-L-asparaginyl-[protein] (N-glucan mannose isomer 8A1,2,3B1,3) + 3 H2O = N(4)-(alpha-D-Man-(1-&gt;3)-[alpha-D-Man-(1-&gt;3)-[alpha-D-Man-(1-&gt;6)]-alpha-D-Man-(1-&gt;6)]-beta-D-Man-(1-&gt;4)-beta-D-GlcNAc-(1-&gt;4)-beta-D-GlcNAc)-L-asparaginyl-[protein] (N-glucan mannose isomer 5A1,2) + 3 beta-D-mannose</text>
        <dbReference type="Rhea" id="RHEA:56028"/>
        <dbReference type="Rhea" id="RHEA-COMP:14358"/>
        <dbReference type="Rhea" id="RHEA-COMP:14367"/>
        <dbReference type="ChEBI" id="CHEBI:15377"/>
        <dbReference type="ChEBI" id="CHEBI:28563"/>
        <dbReference type="ChEBI" id="CHEBI:59087"/>
        <dbReference type="ChEBI" id="CHEBI:60628"/>
        <dbReference type="EC" id="3.2.1.113"/>
    </reaction>
</comment>
<dbReference type="EC" id="3.2.1.-" evidence="12"/>
<dbReference type="InterPro" id="IPR050749">
    <property type="entry name" value="Glycosyl_Hydrolase_47"/>
</dbReference>
<keyword evidence="11" id="KW-0479">Metal-binding</keyword>
<evidence type="ECO:0000256" key="12">
    <source>
        <dbReference type="RuleBase" id="RU361193"/>
    </source>
</evidence>
<dbReference type="OrthoDB" id="8118055at2759"/>
<dbReference type="SUPFAM" id="SSF48225">
    <property type="entry name" value="Seven-hairpin glycosidases"/>
    <property type="match status" value="1"/>
</dbReference>
<dbReference type="GO" id="GO:0004571">
    <property type="term" value="F:mannosyl-oligosaccharide 1,2-alpha-mannosidase activity"/>
    <property type="evidence" value="ECO:0007669"/>
    <property type="project" value="UniProtKB-EC"/>
</dbReference>
<evidence type="ECO:0000256" key="11">
    <source>
        <dbReference type="PIRSR" id="PIRSR601382-2"/>
    </source>
</evidence>
<dbReference type="STRING" id="4999.A0A1Y1UT56"/>
<evidence type="ECO:0000256" key="10">
    <source>
        <dbReference type="ARBA" id="ARBA00048605"/>
    </source>
</evidence>
<evidence type="ECO:0000256" key="5">
    <source>
        <dbReference type="ARBA" id="ARBA00022801"/>
    </source>
</evidence>
<comment type="similarity">
    <text evidence="3 12">Belongs to the glycosyl hydrolase 47 family.</text>
</comment>
<organism evidence="14 15">
    <name type="scientific">Kockovaella imperatae</name>
    <dbReference type="NCBI Taxonomy" id="4999"/>
    <lineage>
        <taxon>Eukaryota</taxon>
        <taxon>Fungi</taxon>
        <taxon>Dikarya</taxon>
        <taxon>Basidiomycota</taxon>
        <taxon>Agaricomycotina</taxon>
        <taxon>Tremellomycetes</taxon>
        <taxon>Tremellales</taxon>
        <taxon>Cuniculitremaceae</taxon>
        <taxon>Kockovaella</taxon>
    </lineage>
</organism>
<sequence length="524" mass="58468">MKWSILALLATSCIASHVNLDKKSSCIGIQYDFGDNGGANDTRADAVKAAYVDAWNDYADHAFGFDGYNPLTKTGTTGSGGWGLIIIDGFDTAVIMGLKDIADRQLQHIASQNFNVSTDPQIDEFDTIIRLIGGLLSSYDLITSQLVPFAGDYNQTQVAKLLDGAKTLADFLSPVFSSPTGLPYFWINTTTRVPSEGFFQNTATFGTVILEYHRLSDLTGDETYRNQADRAEAWLLNPQPAPVYPSLVGSQVNIDSGQFENENAGWQSGVDSFFEYLIKSVVYDDTQQYAGEYQSFWTTAVESTQQHLAVHPYNHSELTFINILNNTGYPTDEMDDYSCFAGGNWLLGEHTCHALYNSTASGLNPLAIGWYDAETNLAYEAKYNNDSSEAAVARANADEWGYFIRYDDYGALYTLYPEPIESMFYAWRITGDEKWRDYNWEVFQAQQRDGKRPPVTMSSLFNVSMPNGGDQYPDIPSYYFAETLKYLYLTFADTDLVRLDAFVFNTEAHPMRVQKGTCAAAESS</sequence>
<name>A0A1Y1UT56_9TREE</name>
<dbReference type="InterPro" id="IPR001382">
    <property type="entry name" value="Glyco_hydro_47"/>
</dbReference>
<dbReference type="Gene3D" id="1.50.10.10">
    <property type="match status" value="1"/>
</dbReference>
<evidence type="ECO:0000256" key="9">
    <source>
        <dbReference type="ARBA" id="ARBA00047669"/>
    </source>
</evidence>
<keyword evidence="15" id="KW-1185">Reference proteome</keyword>
<reference evidence="14 15" key="1">
    <citation type="submission" date="2017-03" db="EMBL/GenBank/DDBJ databases">
        <title>Widespread Adenine N6-methylation of Active Genes in Fungi.</title>
        <authorList>
            <consortium name="DOE Joint Genome Institute"/>
            <person name="Mondo S.J."/>
            <person name="Dannebaum R.O."/>
            <person name="Kuo R.C."/>
            <person name="Louie K.B."/>
            <person name="Bewick A.J."/>
            <person name="Labutti K."/>
            <person name="Haridas S."/>
            <person name="Kuo A."/>
            <person name="Salamov A."/>
            <person name="Ahrendt S.R."/>
            <person name="Lau R."/>
            <person name="Bowen B.P."/>
            <person name="Lipzen A."/>
            <person name="Sullivan W."/>
            <person name="Andreopoulos W.B."/>
            <person name="Clum A."/>
            <person name="Lindquist E."/>
            <person name="Daum C."/>
            <person name="Northen T.R."/>
            <person name="Ramamoorthy G."/>
            <person name="Schmitz R.J."/>
            <person name="Gryganskyi A."/>
            <person name="Culley D."/>
            <person name="Magnuson J."/>
            <person name="James T.Y."/>
            <person name="O'Malley M.A."/>
            <person name="Stajich J.E."/>
            <person name="Spatafora J.W."/>
            <person name="Visel A."/>
            <person name="Grigoriev I.V."/>
        </authorList>
    </citation>
    <scope>NUCLEOTIDE SEQUENCE [LARGE SCALE GENOMIC DNA]</scope>
    <source>
        <strain evidence="14 15">NRRL Y-17943</strain>
    </source>
</reference>
<keyword evidence="8 12" id="KW-0326">Glycosidase</keyword>
<dbReference type="GO" id="GO:0016020">
    <property type="term" value="C:membrane"/>
    <property type="evidence" value="ECO:0007669"/>
    <property type="project" value="InterPro"/>
</dbReference>
<comment type="catalytic activity">
    <reaction evidence="10">
        <text>N(4)-(alpha-D-Man-(1-&gt;2)-alpha-D-Man-(1-&gt;2)-alpha-D-Man-(1-&gt;3)-[alpha-D-Man-(1-&gt;2)-alpha-D-Man-(1-&gt;3)-[alpha-D-Man-(1-&gt;2)-alpha-D-Man-(1-&gt;6)]-alpha-D-Man-(1-&gt;6)]-beta-D-Man-(1-&gt;4)-beta-D-GlcNAc-(1-&gt;4)-beta-D-GlcNAc)-L-asparaginyl-[protein] (N-glucan mannose isomer 9A1,2,3B1,2,3) + 4 H2O = N(4)-(alpha-D-Man-(1-&gt;3)-[alpha-D-Man-(1-&gt;3)-[alpha-D-Man-(1-&gt;6)]-alpha-D-Man-(1-&gt;6)]-beta-D-Man-(1-&gt;4)-beta-D-GlcNAc-(1-&gt;4)-beta-D-GlcNAc)-L-asparaginyl-[protein] (N-glucan mannose isomer 5A1,2) + 4 beta-D-mannose</text>
        <dbReference type="Rhea" id="RHEA:56008"/>
        <dbReference type="Rhea" id="RHEA-COMP:14356"/>
        <dbReference type="Rhea" id="RHEA-COMP:14367"/>
        <dbReference type="ChEBI" id="CHEBI:15377"/>
        <dbReference type="ChEBI" id="CHEBI:28563"/>
        <dbReference type="ChEBI" id="CHEBI:59087"/>
        <dbReference type="ChEBI" id="CHEBI:139493"/>
        <dbReference type="EC" id="3.2.1.113"/>
    </reaction>
</comment>
<comment type="caution">
    <text evidence="14">The sequence shown here is derived from an EMBL/GenBank/DDBJ whole genome shotgun (WGS) entry which is preliminary data.</text>
</comment>
<evidence type="ECO:0000313" key="14">
    <source>
        <dbReference type="EMBL" id="ORX40714.1"/>
    </source>
</evidence>
<dbReference type="RefSeq" id="XP_021874393.1">
    <property type="nucleotide sequence ID" value="XM_022017690.1"/>
</dbReference>
<dbReference type="InParanoid" id="A0A1Y1UT56"/>
<feature type="binding site" evidence="11">
    <location>
        <position position="506"/>
    </location>
    <ligand>
        <name>Ca(2+)</name>
        <dbReference type="ChEBI" id="CHEBI:29108"/>
    </ligand>
</feature>
<evidence type="ECO:0000313" key="15">
    <source>
        <dbReference type="Proteomes" id="UP000193218"/>
    </source>
</evidence>
<comment type="pathway">
    <text evidence="2">Protein modification; protein glycosylation.</text>
</comment>
<feature type="chain" id="PRO_5012417710" description="alpha-1,2-Mannosidase" evidence="13">
    <location>
        <begin position="16"/>
        <end position="524"/>
    </location>
</feature>
<keyword evidence="4 13" id="KW-0732">Signal</keyword>
<dbReference type="PANTHER" id="PTHR11742:SF101">
    <property type="entry name" value="MANNOSYL-OLIGOSACCHARIDE ALPHA-1,2-MANNOSIDASE 1B"/>
    <property type="match status" value="1"/>
</dbReference>
<dbReference type="Pfam" id="PF01532">
    <property type="entry name" value="Glyco_hydro_47"/>
    <property type="match status" value="1"/>
</dbReference>
<evidence type="ECO:0000256" key="7">
    <source>
        <dbReference type="ARBA" id="ARBA00023180"/>
    </source>
</evidence>